<dbReference type="RefSeq" id="WP_386154707.1">
    <property type="nucleotide sequence ID" value="NZ_JBHMBS010000002.1"/>
</dbReference>
<dbReference type="Pfam" id="PF13560">
    <property type="entry name" value="HTH_31"/>
    <property type="match status" value="1"/>
</dbReference>
<evidence type="ECO:0000259" key="1">
    <source>
        <dbReference type="PROSITE" id="PS50943"/>
    </source>
</evidence>
<feature type="domain" description="HTH cro/C1-type" evidence="1">
    <location>
        <begin position="18"/>
        <end position="72"/>
    </location>
</feature>
<dbReference type="CDD" id="cd00093">
    <property type="entry name" value="HTH_XRE"/>
    <property type="match status" value="1"/>
</dbReference>
<dbReference type="Gene3D" id="1.10.260.40">
    <property type="entry name" value="lambda repressor-like DNA-binding domains"/>
    <property type="match status" value="1"/>
</dbReference>
<evidence type="ECO:0000313" key="3">
    <source>
        <dbReference type="Proteomes" id="UP001589610"/>
    </source>
</evidence>
<accession>A0ABV5T961</accession>
<dbReference type="Pfam" id="PF19054">
    <property type="entry name" value="DUF5753"/>
    <property type="match status" value="1"/>
</dbReference>
<dbReference type="InterPro" id="IPR043917">
    <property type="entry name" value="DUF5753"/>
</dbReference>
<reference evidence="2 3" key="1">
    <citation type="submission" date="2024-09" db="EMBL/GenBank/DDBJ databases">
        <authorList>
            <person name="Sun Q."/>
            <person name="Mori K."/>
        </authorList>
    </citation>
    <scope>NUCLEOTIDE SEQUENCE [LARGE SCALE GENOMIC DNA]</scope>
    <source>
        <strain evidence="2 3">JCM 3028</strain>
    </source>
</reference>
<dbReference type="SMART" id="SM00530">
    <property type="entry name" value="HTH_XRE"/>
    <property type="match status" value="1"/>
</dbReference>
<dbReference type="EMBL" id="JBHMBS010000002">
    <property type="protein sequence ID" value="MFB9674940.1"/>
    <property type="molecule type" value="Genomic_DNA"/>
</dbReference>
<dbReference type="PROSITE" id="PS50943">
    <property type="entry name" value="HTH_CROC1"/>
    <property type="match status" value="1"/>
</dbReference>
<name>A0ABV5T961_9ACTN</name>
<dbReference type="Proteomes" id="UP001589610">
    <property type="component" value="Unassembled WGS sequence"/>
</dbReference>
<gene>
    <name evidence="2" type="ORF">ACFFRH_05525</name>
</gene>
<comment type="caution">
    <text evidence="2">The sequence shown here is derived from an EMBL/GenBank/DDBJ whole genome shotgun (WGS) entry which is preliminary data.</text>
</comment>
<dbReference type="SUPFAM" id="SSF47413">
    <property type="entry name" value="lambda repressor-like DNA-binding domains"/>
    <property type="match status" value="1"/>
</dbReference>
<protein>
    <submittedName>
        <fullName evidence="2">Helix-turn-helix domain-containing protein</fullName>
    </submittedName>
</protein>
<evidence type="ECO:0000313" key="2">
    <source>
        <dbReference type="EMBL" id="MFB9674940.1"/>
    </source>
</evidence>
<proteinExistence type="predicted"/>
<dbReference type="InterPro" id="IPR001387">
    <property type="entry name" value="Cro/C1-type_HTH"/>
</dbReference>
<dbReference type="InterPro" id="IPR010982">
    <property type="entry name" value="Lambda_DNA-bd_dom_sf"/>
</dbReference>
<keyword evidence="3" id="KW-1185">Reference proteome</keyword>
<sequence>MPQRGSPALRRRRLGLELRRLREGLHLTGDEVSERLRWSTAKVSRIETAKTLASEADVEVLADLYGVDGSLREVLVTLRRDAARKGWWERYRGSVPDDYITLIGMEAEATVARNWEPQIVPGLLQTEGYVLGVHNANQESSLLPPSWIQDRVEIRLARQRTLLHEADPLTHVSVLHESVLKNQYGDDPRVMRDQLVHLIEVSELEHVDMRVLPQDVPPPVSTGAFLHLTFPDFQDVVYEELLPGGRFVEDVEKVYQYERAFGYLMERALDETASQEIIKKTIKYWDR</sequence>
<organism evidence="2 3">
    <name type="scientific">Streptosporangium vulgare</name>
    <dbReference type="NCBI Taxonomy" id="46190"/>
    <lineage>
        <taxon>Bacteria</taxon>
        <taxon>Bacillati</taxon>
        <taxon>Actinomycetota</taxon>
        <taxon>Actinomycetes</taxon>
        <taxon>Streptosporangiales</taxon>
        <taxon>Streptosporangiaceae</taxon>
        <taxon>Streptosporangium</taxon>
    </lineage>
</organism>